<reference evidence="2 3" key="1">
    <citation type="journal article" date="2016" name="Environ. Microbiol.">
        <title>New Methyloceanibacter diversity from North Sea sediments includes methanotroph containing solely the soluble methane monooxygenase.</title>
        <authorList>
            <person name="Vekeman B."/>
            <person name="Kerckhof F.M."/>
            <person name="Cremers G."/>
            <person name="de Vos P."/>
            <person name="Vandamme P."/>
            <person name="Boon N."/>
            <person name="Op den Camp H.J."/>
            <person name="Heylen K."/>
        </authorList>
    </citation>
    <scope>NUCLEOTIDE SEQUENCE [LARGE SCALE GENOMIC DNA]</scope>
    <source>
        <strain evidence="2 3">R-67174</strain>
    </source>
</reference>
<keyword evidence="3" id="KW-1185">Reference proteome</keyword>
<feature type="region of interest" description="Disordered" evidence="1">
    <location>
        <begin position="1"/>
        <end position="22"/>
    </location>
</feature>
<feature type="region of interest" description="Disordered" evidence="1">
    <location>
        <begin position="74"/>
        <end position="104"/>
    </location>
</feature>
<dbReference type="STRING" id="1774968.AUC68_11225"/>
<proteinExistence type="predicted"/>
<organism evidence="2 3">
    <name type="scientific">Methyloceanibacter methanicus</name>
    <dbReference type="NCBI Taxonomy" id="1774968"/>
    <lineage>
        <taxon>Bacteria</taxon>
        <taxon>Pseudomonadati</taxon>
        <taxon>Pseudomonadota</taxon>
        <taxon>Alphaproteobacteria</taxon>
        <taxon>Hyphomicrobiales</taxon>
        <taxon>Hyphomicrobiaceae</taxon>
        <taxon>Methyloceanibacter</taxon>
    </lineage>
</organism>
<comment type="caution">
    <text evidence="2">The sequence shown here is derived from an EMBL/GenBank/DDBJ whole genome shotgun (WGS) entry which is preliminary data.</text>
</comment>
<sequence>MRTDKKKRARRAPEPVPDGESIRVPLMMCDGFQKSVAMTSPGELYRDAADQRIEDGIKKRQEAYDAMCQRLRDAHKKKPGTATGEPGPARPGATRVADRNLEDGIKKRRDAYDQYCERLRNAHKKPRAA</sequence>
<gene>
    <name evidence="2" type="ORF">AUC68_11225</name>
</gene>
<feature type="compositionally biased region" description="Basic residues" evidence="1">
    <location>
        <begin position="1"/>
        <end position="10"/>
    </location>
</feature>
<dbReference type="Proteomes" id="UP000094501">
    <property type="component" value="Unassembled WGS sequence"/>
</dbReference>
<name>A0A1E3VWZ7_9HYPH</name>
<accession>A0A1E3VWZ7</accession>
<evidence type="ECO:0000313" key="2">
    <source>
        <dbReference type="EMBL" id="ODR98063.1"/>
    </source>
</evidence>
<dbReference type="EMBL" id="LPWG01000014">
    <property type="protein sequence ID" value="ODR98063.1"/>
    <property type="molecule type" value="Genomic_DNA"/>
</dbReference>
<dbReference type="AlphaFoldDB" id="A0A1E3VWZ7"/>
<evidence type="ECO:0000256" key="1">
    <source>
        <dbReference type="SAM" id="MobiDB-lite"/>
    </source>
</evidence>
<protein>
    <submittedName>
        <fullName evidence="2">Uncharacterized protein</fullName>
    </submittedName>
</protein>
<evidence type="ECO:0000313" key="3">
    <source>
        <dbReference type="Proteomes" id="UP000094501"/>
    </source>
</evidence>
<dbReference type="RefSeq" id="WP_069438387.1">
    <property type="nucleotide sequence ID" value="NZ_LPWG01000014.1"/>
</dbReference>